<feature type="transmembrane region" description="Helical" evidence="1">
    <location>
        <begin position="169"/>
        <end position="188"/>
    </location>
</feature>
<reference evidence="2" key="1">
    <citation type="submission" date="2020-10" db="EMBL/GenBank/DDBJ databases">
        <title>Fervidococcus fontis strain 3639Fd - the first crenarchaeon capable of growth on lipids.</title>
        <authorList>
            <person name="Kochetkova T.V."/>
            <person name="Elcheninov A.G."/>
            <person name="Toschakov S.V."/>
            <person name="Kublanov I.V."/>
        </authorList>
    </citation>
    <scope>NUCLEOTIDE SEQUENCE</scope>
    <source>
        <strain evidence="2">3639Fd</strain>
    </source>
</reference>
<feature type="transmembrane region" description="Helical" evidence="1">
    <location>
        <begin position="195"/>
        <end position="224"/>
    </location>
</feature>
<feature type="transmembrane region" description="Helical" evidence="1">
    <location>
        <begin position="244"/>
        <end position="263"/>
    </location>
</feature>
<evidence type="ECO:0000313" key="2">
    <source>
        <dbReference type="EMBL" id="MBE9391233.1"/>
    </source>
</evidence>
<feature type="transmembrane region" description="Helical" evidence="1">
    <location>
        <begin position="338"/>
        <end position="357"/>
    </location>
</feature>
<feature type="transmembrane region" description="Helical" evidence="1">
    <location>
        <begin position="270"/>
        <end position="286"/>
    </location>
</feature>
<evidence type="ECO:0000313" key="3">
    <source>
        <dbReference type="Proteomes" id="UP000652307"/>
    </source>
</evidence>
<sequence length="506" mass="56981">MLSFIQLVIIYSSIFIALYSIVGYLEKKLVIHGLVKTNKYSGKVPAIVVITVFMLLATLYWIENPNSYPNPDTYAYRKGIDLVYSSSRLPGEGSYDPYYVRFPVYVLIGAVVAITTNLSSSFSLIISQSAFTLLFLMILLRLLRGRWEMFITTALLILSNPYLSGYLKILIPQVAGLTVLSLLLLLTLNVNKRNWLIISTILLPLGLIHFAVLPLLIIVLSTYLMIVKTVVRTSMHRGDPEKNSYMYAITILSLLTFSIYIGYAYDVHNLIYYINYYLYLLTKIFIEPSEAIQGVLEGVGLPRGYLILNALGPAVFSATTLYYMISAMRNFRSKVMELTLYLLGVLIVGIGISRYYFATEIPSMSIARYLNVYGFSLLTFASTLVFSKTKTSKLFYYTLLATLILGVLGSILDPLSFPYKLRDIQTVNLDIISNHLTGHSQCIYITLHYYTAPYLSSLSPTEIPCLKGLDSSVDLYRSSKDASIIYSSVKCVVFTLSNYMMINVES</sequence>
<feature type="transmembrane region" description="Helical" evidence="1">
    <location>
        <begin position="45"/>
        <end position="62"/>
    </location>
</feature>
<dbReference type="RefSeq" id="WP_193803641.1">
    <property type="nucleotide sequence ID" value="NZ_JADEZV010000002.1"/>
</dbReference>
<dbReference type="Proteomes" id="UP000652307">
    <property type="component" value="Unassembled WGS sequence"/>
</dbReference>
<comment type="caution">
    <text evidence="2">The sequence shown here is derived from an EMBL/GenBank/DDBJ whole genome shotgun (WGS) entry which is preliminary data.</text>
</comment>
<feature type="transmembrane region" description="Helical" evidence="1">
    <location>
        <begin position="98"/>
        <end position="116"/>
    </location>
</feature>
<name>A0A843A8R1_9CREN</name>
<keyword evidence="1" id="KW-1133">Transmembrane helix</keyword>
<proteinExistence type="predicted"/>
<keyword evidence="1" id="KW-0472">Membrane</keyword>
<feature type="transmembrane region" description="Helical" evidence="1">
    <location>
        <begin position="369"/>
        <end position="387"/>
    </location>
</feature>
<gene>
    <name evidence="2" type="ORF">IOK49_03975</name>
</gene>
<evidence type="ECO:0000256" key="1">
    <source>
        <dbReference type="SAM" id="Phobius"/>
    </source>
</evidence>
<dbReference type="AlphaFoldDB" id="A0A843A8R1"/>
<feature type="transmembrane region" description="Helical" evidence="1">
    <location>
        <begin position="7"/>
        <end position="25"/>
    </location>
</feature>
<feature type="transmembrane region" description="Helical" evidence="1">
    <location>
        <begin position="306"/>
        <end position="326"/>
    </location>
</feature>
<organism evidence="2 3">
    <name type="scientific">Fervidicoccus fontis</name>
    <dbReference type="NCBI Taxonomy" id="683846"/>
    <lineage>
        <taxon>Archaea</taxon>
        <taxon>Thermoproteota</taxon>
        <taxon>Thermoprotei</taxon>
        <taxon>Fervidicoccales</taxon>
        <taxon>Fervidicoccaceae</taxon>
        <taxon>Fervidicoccus</taxon>
    </lineage>
</organism>
<accession>A0A843A8R1</accession>
<dbReference type="EMBL" id="JADEZV010000002">
    <property type="protein sequence ID" value="MBE9391233.1"/>
    <property type="molecule type" value="Genomic_DNA"/>
</dbReference>
<protein>
    <submittedName>
        <fullName evidence="2">Uncharacterized protein</fullName>
    </submittedName>
</protein>
<keyword evidence="1" id="KW-0812">Transmembrane</keyword>
<feature type="transmembrane region" description="Helical" evidence="1">
    <location>
        <begin position="122"/>
        <end position="140"/>
    </location>
</feature>
<feature type="transmembrane region" description="Helical" evidence="1">
    <location>
        <begin position="394"/>
        <end position="412"/>
    </location>
</feature>